<name>A0AAP6XGY7_9CORY</name>
<dbReference type="GO" id="GO:0016998">
    <property type="term" value="P:cell wall macromolecule catabolic process"/>
    <property type="evidence" value="ECO:0007669"/>
    <property type="project" value="InterPro"/>
</dbReference>
<dbReference type="GO" id="GO:0003796">
    <property type="term" value="F:lysozyme activity"/>
    <property type="evidence" value="ECO:0007669"/>
    <property type="project" value="InterPro"/>
</dbReference>
<proteinExistence type="inferred from homology"/>
<sequence>MRFGVDVSEYQRGFDFTGFDFAIIRTTDGTYRDPCFEQLLLDATTAGCDTSTYHFLRAPSEGTTIEQQVEVACEVLVDTQLPIWLDVESPAGLTLDDVHTAVECFTQAGVEVAGVYTNAWYWRRHMGLASPAQFGGLWLAHWGDNTVTDPAQLGKWPRPLGFPEPAVWQFTSRGRVGGIEVDLNVAR</sequence>
<dbReference type="Pfam" id="PF01183">
    <property type="entry name" value="Glyco_hydro_25"/>
    <property type="match status" value="1"/>
</dbReference>
<dbReference type="SUPFAM" id="SSF51445">
    <property type="entry name" value="(Trans)glycosidases"/>
    <property type="match status" value="1"/>
</dbReference>
<evidence type="ECO:0000313" key="3">
    <source>
        <dbReference type="Proteomes" id="UP000591626"/>
    </source>
</evidence>
<gene>
    <name evidence="2" type="ORF">HC138_01155</name>
</gene>
<reference evidence="2 3" key="1">
    <citation type="submission" date="2020-03" db="EMBL/GenBank/DDBJ databases">
        <title>Draft genome sequences of bacterial isolates from the female urobiome.</title>
        <authorList>
            <person name="Miller-Ensminger T."/>
            <person name="Wolfe A.J."/>
            <person name="Putonti C."/>
        </authorList>
    </citation>
    <scope>NUCLEOTIDE SEQUENCE [LARGE SCALE GENOMIC DNA]</scope>
    <source>
        <strain evidence="2 3">UMB8490</strain>
    </source>
</reference>
<comment type="similarity">
    <text evidence="1">Belongs to the glycosyl hydrolase 25 family.</text>
</comment>
<dbReference type="PANTHER" id="PTHR34135:SF2">
    <property type="entry name" value="LYSOZYME"/>
    <property type="match status" value="1"/>
</dbReference>
<dbReference type="GO" id="GO:0009253">
    <property type="term" value="P:peptidoglycan catabolic process"/>
    <property type="evidence" value="ECO:0007669"/>
    <property type="project" value="InterPro"/>
</dbReference>
<dbReference type="RefSeq" id="WP_167615530.1">
    <property type="nucleotide sequence ID" value="NZ_JAAUVV010000001.1"/>
</dbReference>
<dbReference type="AlphaFoldDB" id="A0AAP6XGY7"/>
<dbReference type="InterPro" id="IPR002053">
    <property type="entry name" value="Glyco_hydro_25"/>
</dbReference>
<dbReference type="Gene3D" id="3.20.20.80">
    <property type="entry name" value="Glycosidases"/>
    <property type="match status" value="1"/>
</dbReference>
<dbReference type="EMBL" id="JAAUVV010000001">
    <property type="protein sequence ID" value="NJJ02995.1"/>
    <property type="molecule type" value="Genomic_DNA"/>
</dbReference>
<dbReference type="CDD" id="cd00599">
    <property type="entry name" value="GH25_muramidase"/>
    <property type="match status" value="1"/>
</dbReference>
<accession>A0AAP6XGY7</accession>
<dbReference type="Proteomes" id="UP000591626">
    <property type="component" value="Unassembled WGS sequence"/>
</dbReference>
<evidence type="ECO:0000313" key="2">
    <source>
        <dbReference type="EMBL" id="NJJ02995.1"/>
    </source>
</evidence>
<dbReference type="InterPro" id="IPR017853">
    <property type="entry name" value="GH"/>
</dbReference>
<evidence type="ECO:0000256" key="1">
    <source>
        <dbReference type="ARBA" id="ARBA00010646"/>
    </source>
</evidence>
<dbReference type="GO" id="GO:0016052">
    <property type="term" value="P:carbohydrate catabolic process"/>
    <property type="evidence" value="ECO:0007669"/>
    <property type="project" value="TreeGrafter"/>
</dbReference>
<dbReference type="PANTHER" id="PTHR34135">
    <property type="entry name" value="LYSOZYME"/>
    <property type="match status" value="1"/>
</dbReference>
<dbReference type="PROSITE" id="PS51904">
    <property type="entry name" value="GLYCOSYL_HYDROL_F25_2"/>
    <property type="match status" value="1"/>
</dbReference>
<protein>
    <submittedName>
        <fullName evidence="2">Uncharacterized protein</fullName>
    </submittedName>
</protein>
<comment type="caution">
    <text evidence="2">The sequence shown here is derived from an EMBL/GenBank/DDBJ whole genome shotgun (WGS) entry which is preliminary data.</text>
</comment>
<organism evidence="2 3">
    <name type="scientific">Corynebacterium coyleae</name>
    <dbReference type="NCBI Taxonomy" id="53374"/>
    <lineage>
        <taxon>Bacteria</taxon>
        <taxon>Bacillati</taxon>
        <taxon>Actinomycetota</taxon>
        <taxon>Actinomycetes</taxon>
        <taxon>Mycobacteriales</taxon>
        <taxon>Corynebacteriaceae</taxon>
        <taxon>Corynebacterium</taxon>
    </lineage>
</organism>